<name>A0A1F6D3C5_HANXR</name>
<protein>
    <recommendedName>
        <fullName evidence="6">Tryptophan synthase beta chain-like PALP domain-containing protein</fullName>
    </recommendedName>
</protein>
<dbReference type="SUPFAM" id="SSF53686">
    <property type="entry name" value="Tryptophan synthase beta subunit-like PLP-dependent enzymes"/>
    <property type="match status" value="1"/>
</dbReference>
<evidence type="ECO:0000313" key="7">
    <source>
        <dbReference type="EMBL" id="OGG55943.1"/>
    </source>
</evidence>
<reference evidence="7 8" key="1">
    <citation type="journal article" date="2016" name="Nat. Commun.">
        <title>Thousands of microbial genomes shed light on interconnected biogeochemical processes in an aquifer system.</title>
        <authorList>
            <person name="Anantharaman K."/>
            <person name="Brown C.T."/>
            <person name="Hug L.A."/>
            <person name="Sharon I."/>
            <person name="Castelle C.J."/>
            <person name="Probst A.J."/>
            <person name="Thomas B.C."/>
            <person name="Singh A."/>
            <person name="Wilkins M.J."/>
            <person name="Karaoz U."/>
            <person name="Brodie E.L."/>
            <person name="Williams K.H."/>
            <person name="Hubbard S.S."/>
            <person name="Banfield J.F."/>
        </authorList>
    </citation>
    <scope>NUCLEOTIDE SEQUENCE [LARGE SCALE GENOMIC DNA]</scope>
    <source>
        <strain evidence="8">RIFCSPLOWO2_12_FULL_64_10</strain>
    </source>
</reference>
<dbReference type="InterPro" id="IPR001926">
    <property type="entry name" value="TrpB-like_PALP"/>
</dbReference>
<evidence type="ECO:0000313" key="8">
    <source>
        <dbReference type="Proteomes" id="UP000178606"/>
    </source>
</evidence>
<feature type="modified residue" description="N6-(pyridoxal phosphate)lysine" evidence="5">
    <location>
        <position position="52"/>
    </location>
</feature>
<organism evidence="7 8">
    <name type="scientific">Handelsmanbacteria sp. (strain RIFCSPLOWO2_12_FULL_64_10)</name>
    <dbReference type="NCBI Taxonomy" id="1817868"/>
    <lineage>
        <taxon>Bacteria</taxon>
        <taxon>Candidatus Handelsmaniibacteriota</taxon>
    </lineage>
</organism>
<evidence type="ECO:0000256" key="5">
    <source>
        <dbReference type="PIRSR" id="PIRSR006278-2"/>
    </source>
</evidence>
<comment type="cofactor">
    <cofactor evidence="1">
        <name>pyridoxal 5'-phosphate</name>
        <dbReference type="ChEBI" id="CHEBI:597326"/>
    </cofactor>
</comment>
<sequence length="341" mass="36159">MRAALNRLPRVKLADLPTPLHDCPRFSEAVGGKVRVLIKRDDMTGVAFGGNKTRKFDFALADAKAQGATAVITGAASQSNHARQAAAAAARLGMKCVLVNRHDHRSQMGIQGNQLLDYILGADVHLVESGDQNGVKERAAEELRKQGEVPYIIAGRATALGAAAYVGCALEVLDQMDAIEERPDFLCVASGHGTHAGLALAIKALGLKTRVQGYSPGRGDEGRRKEGVAAVGNEAAEILQLDVRLKAEELENTDAYVGENYGIVTQAGLDAIHLLARTEGILLDPVYTSKAVSGVIDRIRKGEIPAGSTVVYVHTGGTPALFAYAPELIAHGDYRQKIVKG</sequence>
<evidence type="ECO:0000259" key="6">
    <source>
        <dbReference type="Pfam" id="PF00291"/>
    </source>
</evidence>
<dbReference type="Proteomes" id="UP000178606">
    <property type="component" value="Unassembled WGS sequence"/>
</dbReference>
<dbReference type="PANTHER" id="PTHR43780">
    <property type="entry name" value="1-AMINOCYCLOPROPANE-1-CARBOXYLATE DEAMINASE-RELATED"/>
    <property type="match status" value="1"/>
</dbReference>
<feature type="active site" description="Nucleophile" evidence="4">
    <location>
        <position position="79"/>
    </location>
</feature>
<evidence type="ECO:0000256" key="1">
    <source>
        <dbReference type="ARBA" id="ARBA00001933"/>
    </source>
</evidence>
<dbReference type="Pfam" id="PF00291">
    <property type="entry name" value="PALP"/>
    <property type="match status" value="1"/>
</dbReference>
<dbReference type="InterPro" id="IPR036052">
    <property type="entry name" value="TrpB-like_PALP_sf"/>
</dbReference>
<comment type="caution">
    <text evidence="7">The sequence shown here is derived from an EMBL/GenBank/DDBJ whole genome shotgun (WGS) entry which is preliminary data.</text>
</comment>
<comment type="similarity">
    <text evidence="2">Belongs to the ACC deaminase/D-cysteine desulfhydrase family.</text>
</comment>
<evidence type="ECO:0000256" key="4">
    <source>
        <dbReference type="PIRSR" id="PIRSR006278-1"/>
    </source>
</evidence>
<dbReference type="PANTHER" id="PTHR43780:SF2">
    <property type="entry name" value="1-AMINOCYCLOPROPANE-1-CARBOXYLATE DEAMINASE-RELATED"/>
    <property type="match status" value="1"/>
</dbReference>
<evidence type="ECO:0000256" key="3">
    <source>
        <dbReference type="ARBA" id="ARBA00022898"/>
    </source>
</evidence>
<accession>A0A1F6D3C5</accession>
<dbReference type="InterPro" id="IPR027278">
    <property type="entry name" value="ACCD_DCysDesulf"/>
</dbReference>
<dbReference type="EMBL" id="MFKF01000055">
    <property type="protein sequence ID" value="OGG55943.1"/>
    <property type="molecule type" value="Genomic_DNA"/>
</dbReference>
<feature type="domain" description="Tryptophan synthase beta chain-like PALP" evidence="6">
    <location>
        <begin position="13"/>
        <end position="316"/>
    </location>
</feature>
<dbReference type="GO" id="GO:0019148">
    <property type="term" value="F:D-cysteine desulfhydrase activity"/>
    <property type="evidence" value="ECO:0007669"/>
    <property type="project" value="TreeGrafter"/>
</dbReference>
<dbReference type="PIRSF" id="PIRSF006278">
    <property type="entry name" value="ACCD_DCysDesulf"/>
    <property type="match status" value="1"/>
</dbReference>
<proteinExistence type="inferred from homology"/>
<evidence type="ECO:0000256" key="2">
    <source>
        <dbReference type="ARBA" id="ARBA00008639"/>
    </source>
</evidence>
<keyword evidence="3 5" id="KW-0663">Pyridoxal phosphate</keyword>
<dbReference type="AlphaFoldDB" id="A0A1F6D3C5"/>
<dbReference type="Gene3D" id="3.40.50.1100">
    <property type="match status" value="2"/>
</dbReference>
<gene>
    <name evidence="7" type="ORF">A3F84_21180</name>
</gene>